<name>A0ABU1GQZ7_9GAMM</name>
<comment type="caution">
    <text evidence="3">The sequence shown here is derived from an EMBL/GenBank/DDBJ whole genome shotgun (WGS) entry which is preliminary data.</text>
</comment>
<proteinExistence type="predicted"/>
<dbReference type="Proteomes" id="UP001252270">
    <property type="component" value="Unassembled WGS sequence"/>
</dbReference>
<feature type="transmembrane region" description="Helical" evidence="1">
    <location>
        <begin position="65"/>
        <end position="86"/>
    </location>
</feature>
<feature type="transmembrane region" description="Helical" evidence="1">
    <location>
        <begin position="313"/>
        <end position="335"/>
    </location>
</feature>
<dbReference type="InterPro" id="IPR046554">
    <property type="entry name" value="DUF6708"/>
</dbReference>
<dbReference type="Pfam" id="PF20455">
    <property type="entry name" value="DUF6708"/>
    <property type="match status" value="1"/>
</dbReference>
<accession>A0ABU1GQZ7</accession>
<evidence type="ECO:0000313" key="4">
    <source>
        <dbReference type="Proteomes" id="UP001252270"/>
    </source>
</evidence>
<evidence type="ECO:0000256" key="1">
    <source>
        <dbReference type="SAM" id="Phobius"/>
    </source>
</evidence>
<dbReference type="EMBL" id="JARWAL010000033">
    <property type="protein sequence ID" value="MDR5894414.1"/>
    <property type="molecule type" value="Genomic_DNA"/>
</dbReference>
<gene>
    <name evidence="3" type="ORF">QC820_16615</name>
</gene>
<feature type="domain" description="DUF6708" evidence="2">
    <location>
        <begin position="106"/>
        <end position="293"/>
    </location>
</feature>
<sequence length="339" mass="39015">MDYTGLGKFAAYKVNRPLTEEERNRRLNPKQPASDAPLDWLSVIRVNSTYMELVDRWYAMKGSTVWLGVVFAPATLIGALVFLWAAVKHNELGGWIFAAFAIPFCILAFCFCLYGIRLDAFRQTHYPIRLNRKTRQVYAYRPDGSVIQASWDKLFICAVTTGSSQMTSAEDIRAHVLAEDGETVKDTFTLGYPYLGNREGMLQLWEYIRRYMEEPDGVQKNYKQTEICMPIDGRREGLVFGLVRTFTPMAKWPLMQLLVSPLWTLTTLGRWFAMYTCKVPRWPEEVDAACQVDPDDPYRKDWRDNGKYDFWELGWPLICFIVGLTVIGVGITMLVRAAF</sequence>
<feature type="transmembrane region" description="Helical" evidence="1">
    <location>
        <begin position="254"/>
        <end position="273"/>
    </location>
</feature>
<reference evidence="3 4" key="1">
    <citation type="submission" date="2023-04" db="EMBL/GenBank/DDBJ databases">
        <title>A long-awaited taxogenomic arrangement of the family Halomonadaceae.</title>
        <authorList>
            <person name="De La Haba R."/>
            <person name="Chuvochina M."/>
            <person name="Wittouck S."/>
            <person name="Arahal D.R."/>
            <person name="Sanchez-Porro C."/>
            <person name="Hugenholtz P."/>
            <person name="Ventosa A."/>
        </authorList>
    </citation>
    <scope>NUCLEOTIDE SEQUENCE [LARGE SCALE GENOMIC DNA]</scope>
    <source>
        <strain evidence="3 4">DSM 17332</strain>
    </source>
</reference>
<keyword evidence="1" id="KW-0472">Membrane</keyword>
<evidence type="ECO:0000313" key="3">
    <source>
        <dbReference type="EMBL" id="MDR5894414.1"/>
    </source>
</evidence>
<protein>
    <recommendedName>
        <fullName evidence="2">DUF6708 domain-containing protein</fullName>
    </recommendedName>
</protein>
<feature type="transmembrane region" description="Helical" evidence="1">
    <location>
        <begin position="92"/>
        <end position="116"/>
    </location>
</feature>
<evidence type="ECO:0000259" key="2">
    <source>
        <dbReference type="Pfam" id="PF20455"/>
    </source>
</evidence>
<dbReference type="RefSeq" id="WP_309637708.1">
    <property type="nucleotide sequence ID" value="NZ_JARWAL010000033.1"/>
</dbReference>
<organism evidence="3 4">
    <name type="scientific">Halomonas mongoliensis</name>
    <dbReference type="NCBI Taxonomy" id="321265"/>
    <lineage>
        <taxon>Bacteria</taxon>
        <taxon>Pseudomonadati</taxon>
        <taxon>Pseudomonadota</taxon>
        <taxon>Gammaproteobacteria</taxon>
        <taxon>Oceanospirillales</taxon>
        <taxon>Halomonadaceae</taxon>
        <taxon>Halomonas</taxon>
    </lineage>
</organism>
<keyword evidence="1" id="KW-0812">Transmembrane</keyword>
<keyword evidence="4" id="KW-1185">Reference proteome</keyword>
<keyword evidence="1" id="KW-1133">Transmembrane helix</keyword>